<dbReference type="Gene3D" id="3.40.630.30">
    <property type="match status" value="1"/>
</dbReference>
<evidence type="ECO:0000256" key="9">
    <source>
        <dbReference type="ARBA" id="ARBA00023163"/>
    </source>
</evidence>
<evidence type="ECO:0000256" key="3">
    <source>
        <dbReference type="ARBA" id="ARBA00013184"/>
    </source>
</evidence>
<evidence type="ECO:0000313" key="17">
    <source>
        <dbReference type="Proteomes" id="UP001172159"/>
    </source>
</evidence>
<dbReference type="CDD" id="cd04301">
    <property type="entry name" value="NAT_SF"/>
    <property type="match status" value="1"/>
</dbReference>
<dbReference type="PROSITE" id="PS51186">
    <property type="entry name" value="GNAT"/>
    <property type="match status" value="1"/>
</dbReference>
<dbReference type="InterPro" id="IPR001487">
    <property type="entry name" value="Bromodomain"/>
</dbReference>
<keyword evidence="4" id="KW-0808">Transferase</keyword>
<proteinExistence type="inferred from homology"/>
<keyword evidence="7 12" id="KW-0103">Bromodomain</keyword>
<feature type="region of interest" description="Disordered" evidence="13">
    <location>
        <begin position="1"/>
        <end position="34"/>
    </location>
</feature>
<dbReference type="InterPro" id="IPR037800">
    <property type="entry name" value="GCN5"/>
</dbReference>
<feature type="domain" description="Bromo" evidence="14">
    <location>
        <begin position="317"/>
        <end position="387"/>
    </location>
</feature>
<dbReference type="GO" id="GO:0045944">
    <property type="term" value="P:positive regulation of transcription by RNA polymerase II"/>
    <property type="evidence" value="ECO:0007669"/>
    <property type="project" value="TreeGrafter"/>
</dbReference>
<comment type="caution">
    <text evidence="16">The sequence shown here is derived from an EMBL/GenBank/DDBJ whole genome shotgun (WGS) entry which is preliminary data.</text>
</comment>
<evidence type="ECO:0000256" key="1">
    <source>
        <dbReference type="ARBA" id="ARBA00004123"/>
    </source>
</evidence>
<keyword evidence="9" id="KW-0804">Transcription</keyword>
<evidence type="ECO:0000256" key="7">
    <source>
        <dbReference type="ARBA" id="ARBA00023117"/>
    </source>
</evidence>
<dbReference type="SMART" id="SM00297">
    <property type="entry name" value="BROMO"/>
    <property type="match status" value="1"/>
</dbReference>
<dbReference type="InterPro" id="IPR016181">
    <property type="entry name" value="Acyl_CoA_acyltransferase"/>
</dbReference>
<keyword evidence="8" id="KW-0010">Activator</keyword>
<name>A0AA40EHI5_9PEZI</name>
<dbReference type="SUPFAM" id="SSF47370">
    <property type="entry name" value="Bromodomain"/>
    <property type="match status" value="1"/>
</dbReference>
<comment type="similarity">
    <text evidence="2">Belongs to the acetyltransferase family. GCN5 subfamily.</text>
</comment>
<dbReference type="EMBL" id="JAUKTV010000006">
    <property type="protein sequence ID" value="KAK0736068.1"/>
    <property type="molecule type" value="Genomic_DNA"/>
</dbReference>
<keyword evidence="17" id="KW-1185">Reference proteome</keyword>
<dbReference type="Pfam" id="PF00583">
    <property type="entry name" value="Acetyltransf_1"/>
    <property type="match status" value="1"/>
</dbReference>
<gene>
    <name evidence="16" type="ORF">B0T21DRAFT_392872</name>
</gene>
<reference evidence="16" key="1">
    <citation type="submission" date="2023-06" db="EMBL/GenBank/DDBJ databases">
        <title>Genome-scale phylogeny and comparative genomics of the fungal order Sordariales.</title>
        <authorList>
            <consortium name="Lawrence Berkeley National Laboratory"/>
            <person name="Hensen N."/>
            <person name="Bonometti L."/>
            <person name="Westerberg I."/>
            <person name="Brannstrom I.O."/>
            <person name="Guillou S."/>
            <person name="Cros-Aarteil S."/>
            <person name="Calhoun S."/>
            <person name="Haridas S."/>
            <person name="Kuo A."/>
            <person name="Mondo S."/>
            <person name="Pangilinan J."/>
            <person name="Riley R."/>
            <person name="Labutti K."/>
            <person name="Andreopoulos B."/>
            <person name="Lipzen A."/>
            <person name="Chen C."/>
            <person name="Yanf M."/>
            <person name="Daum C."/>
            <person name="Ng V."/>
            <person name="Clum A."/>
            <person name="Steindorff A."/>
            <person name="Ohm R."/>
            <person name="Martin F."/>
            <person name="Silar P."/>
            <person name="Natvig D."/>
            <person name="Lalanne C."/>
            <person name="Gautier V."/>
            <person name="Ament-Velasquez S.L."/>
            <person name="Kruys A."/>
            <person name="Hutchinson M.I."/>
            <person name="Powell A.J."/>
            <person name="Barry K."/>
            <person name="Miller A.N."/>
            <person name="Grigoriev I.V."/>
            <person name="Debuchy R."/>
            <person name="Gladieux P."/>
            <person name="Thoren M.H."/>
            <person name="Johannesson H."/>
        </authorList>
    </citation>
    <scope>NUCLEOTIDE SEQUENCE</scope>
    <source>
        <strain evidence="16">CBS 540.89</strain>
    </source>
</reference>
<dbReference type="GO" id="GO:0005634">
    <property type="term" value="C:nucleus"/>
    <property type="evidence" value="ECO:0007669"/>
    <property type="project" value="UniProtKB-SubCell"/>
</dbReference>
<dbReference type="InterPro" id="IPR018359">
    <property type="entry name" value="Bromodomain_CS"/>
</dbReference>
<dbReference type="Pfam" id="PF00439">
    <property type="entry name" value="Bromodomain"/>
    <property type="match status" value="1"/>
</dbReference>
<comment type="subcellular location">
    <subcellularLocation>
        <location evidence="1">Nucleus</location>
    </subcellularLocation>
</comment>
<sequence>MDKAGSQSFPTDHGRDLLVGKRAASEELNPDTDAKRIKLPHVGLTEPEVQPPVILSRIPFPEKPAVLEERNGEIEFRVVNNDGARDSWIILTGLKCLFQKQLPKMPKDYIARLVYDRNHLSLALVKTPLEVVGGITFREFRDRKFAEIVFCAVSSDQQVKGYGAHLMAHLKDYVRASSPVMHFLTYADNYATGYFQKQGFTKEIILEKSIWMGYIKDYEGGTLMQCSMLPRMRYLEVGRMLLKQKETVQAKIRPLSKSHIIHPPPQQWANGVITPIDPLSIPAIRATGWSPDMDQLSRVPRRGPHFNELRRFLYQIQNHKQAWPFLNPVNKDEVPDYYNVISSPMDLSTIEERLEHAYYTAPKDLVADLKLIFSNCRQYNDATTVYTKCAVKLEKYMWSLIKEIPEWYDLLEE</sequence>
<dbReference type="PROSITE" id="PS50014">
    <property type="entry name" value="BROMODOMAIN_2"/>
    <property type="match status" value="1"/>
</dbReference>
<dbReference type="GO" id="GO:0010484">
    <property type="term" value="F:histone H3 acetyltransferase activity"/>
    <property type="evidence" value="ECO:0007669"/>
    <property type="project" value="TreeGrafter"/>
</dbReference>
<evidence type="ECO:0000259" key="15">
    <source>
        <dbReference type="PROSITE" id="PS51186"/>
    </source>
</evidence>
<evidence type="ECO:0000256" key="8">
    <source>
        <dbReference type="ARBA" id="ARBA00023159"/>
    </source>
</evidence>
<feature type="domain" description="N-acetyltransferase" evidence="15">
    <location>
        <begin position="74"/>
        <end position="229"/>
    </location>
</feature>
<keyword evidence="11" id="KW-0012">Acyltransferase</keyword>
<evidence type="ECO:0000256" key="4">
    <source>
        <dbReference type="ARBA" id="ARBA00022679"/>
    </source>
</evidence>
<dbReference type="PROSITE" id="PS00633">
    <property type="entry name" value="BROMODOMAIN_1"/>
    <property type="match status" value="1"/>
</dbReference>
<dbReference type="Proteomes" id="UP001172159">
    <property type="component" value="Unassembled WGS sequence"/>
</dbReference>
<dbReference type="PANTHER" id="PTHR45750">
    <property type="entry name" value="GH11602P"/>
    <property type="match status" value="1"/>
</dbReference>
<organism evidence="16 17">
    <name type="scientific">Apiosordaria backusii</name>
    <dbReference type="NCBI Taxonomy" id="314023"/>
    <lineage>
        <taxon>Eukaryota</taxon>
        <taxon>Fungi</taxon>
        <taxon>Dikarya</taxon>
        <taxon>Ascomycota</taxon>
        <taxon>Pezizomycotina</taxon>
        <taxon>Sordariomycetes</taxon>
        <taxon>Sordariomycetidae</taxon>
        <taxon>Sordariales</taxon>
        <taxon>Lasiosphaeriaceae</taxon>
        <taxon>Apiosordaria</taxon>
    </lineage>
</organism>
<keyword evidence="10" id="KW-0539">Nucleus</keyword>
<keyword evidence="5" id="KW-0156">Chromatin regulator</keyword>
<dbReference type="PANTHER" id="PTHR45750:SF3">
    <property type="entry name" value="HISTONE ACETYLTRANSFERASE"/>
    <property type="match status" value="1"/>
</dbReference>
<evidence type="ECO:0000256" key="5">
    <source>
        <dbReference type="ARBA" id="ARBA00022853"/>
    </source>
</evidence>
<dbReference type="AlphaFoldDB" id="A0AA40EHI5"/>
<dbReference type="CDD" id="cd05509">
    <property type="entry name" value="Bromo_gcn5_like"/>
    <property type="match status" value="1"/>
</dbReference>
<evidence type="ECO:0000256" key="13">
    <source>
        <dbReference type="SAM" id="MobiDB-lite"/>
    </source>
</evidence>
<dbReference type="EC" id="2.3.1.48" evidence="3"/>
<dbReference type="Gene3D" id="1.20.920.10">
    <property type="entry name" value="Bromodomain-like"/>
    <property type="match status" value="1"/>
</dbReference>
<dbReference type="GO" id="GO:0000123">
    <property type="term" value="C:histone acetyltransferase complex"/>
    <property type="evidence" value="ECO:0007669"/>
    <property type="project" value="TreeGrafter"/>
</dbReference>
<evidence type="ECO:0000256" key="12">
    <source>
        <dbReference type="PROSITE-ProRule" id="PRU00035"/>
    </source>
</evidence>
<evidence type="ECO:0000259" key="14">
    <source>
        <dbReference type="PROSITE" id="PS50014"/>
    </source>
</evidence>
<dbReference type="InterPro" id="IPR036427">
    <property type="entry name" value="Bromodomain-like_sf"/>
</dbReference>
<evidence type="ECO:0000256" key="10">
    <source>
        <dbReference type="ARBA" id="ARBA00023242"/>
    </source>
</evidence>
<evidence type="ECO:0000313" key="16">
    <source>
        <dbReference type="EMBL" id="KAK0736068.1"/>
    </source>
</evidence>
<keyword evidence="6" id="KW-0805">Transcription regulation</keyword>
<evidence type="ECO:0000256" key="11">
    <source>
        <dbReference type="ARBA" id="ARBA00023315"/>
    </source>
</evidence>
<accession>A0AA40EHI5</accession>
<evidence type="ECO:0000256" key="2">
    <source>
        <dbReference type="ARBA" id="ARBA00008607"/>
    </source>
</evidence>
<feature type="compositionally biased region" description="Basic and acidic residues" evidence="13">
    <location>
        <begin position="12"/>
        <end position="25"/>
    </location>
</feature>
<dbReference type="InterPro" id="IPR000182">
    <property type="entry name" value="GNAT_dom"/>
</dbReference>
<dbReference type="SUPFAM" id="SSF55729">
    <property type="entry name" value="Acyl-CoA N-acyltransferases (Nat)"/>
    <property type="match status" value="1"/>
</dbReference>
<evidence type="ECO:0000256" key="6">
    <source>
        <dbReference type="ARBA" id="ARBA00023015"/>
    </source>
</evidence>
<dbReference type="PRINTS" id="PR00503">
    <property type="entry name" value="BROMODOMAIN"/>
</dbReference>
<protein>
    <recommendedName>
        <fullName evidence="3">histone acetyltransferase</fullName>
        <ecNumber evidence="3">2.3.1.48</ecNumber>
    </recommendedName>
</protein>
<feature type="compositionally biased region" description="Polar residues" evidence="13">
    <location>
        <begin position="1"/>
        <end position="10"/>
    </location>
</feature>